<evidence type="ECO:0000259" key="3">
    <source>
        <dbReference type="Pfam" id="PF09811"/>
    </source>
</evidence>
<comment type="similarity">
    <text evidence="1">Belongs to the LTO1 family.</text>
</comment>
<dbReference type="KEGG" id="ncs:NCAS_0A00670"/>
<dbReference type="Pfam" id="PF09811">
    <property type="entry name" value="Yae1_N"/>
    <property type="match status" value="1"/>
</dbReference>
<dbReference type="PANTHER" id="PTHR28532:SF1">
    <property type="entry name" value="ORAL CANCER OVEREXPRESSED 1"/>
    <property type="match status" value="1"/>
</dbReference>
<accession>G0V591</accession>
<dbReference type="Proteomes" id="UP000001640">
    <property type="component" value="Chromosome 1"/>
</dbReference>
<dbReference type="GeneID" id="96900116"/>
<dbReference type="OrthoDB" id="48036at2759"/>
<dbReference type="EMBL" id="HE576752">
    <property type="protein sequence ID" value="CCC66627.1"/>
    <property type="molecule type" value="Genomic_DNA"/>
</dbReference>
<name>G0V591_NAUCA</name>
<dbReference type="InterPro" id="IPR019191">
    <property type="entry name" value="Essential_protein_Yae1_N"/>
</dbReference>
<dbReference type="eggNOG" id="KOG4595">
    <property type="taxonomic scope" value="Eukaryota"/>
</dbReference>
<dbReference type="STRING" id="1064592.G0V591"/>
<dbReference type="AlphaFoldDB" id="G0V591"/>
<sequence length="163" mass="18847">MDIFDNLLNLEEQFYEEGWEEGHNENLKNNFLEGKQFGLQVGFQRFVLLGQMTGFCDVLDSLELGNQNLEKNVESIRSLIKTVGLSNKDEDVENLEKILVKLKNKFRTILISVNRLTKQDKKRIIDFDDFEDLSRIIAGEVKGFVEDEDVDEAKTAQDQAQAW</sequence>
<protein>
    <recommendedName>
        <fullName evidence="3">Essential protein Yae1 N-terminal domain-containing protein</fullName>
    </recommendedName>
</protein>
<gene>
    <name evidence="4" type="primary">NCAS0A00670</name>
    <name evidence="4" type="ordered locus">NCAS_0A00670</name>
</gene>
<dbReference type="OMA" id="VGFQRFV"/>
<proteinExistence type="inferred from homology"/>
<evidence type="ECO:0000256" key="1">
    <source>
        <dbReference type="ARBA" id="ARBA00038090"/>
    </source>
</evidence>
<evidence type="ECO:0000313" key="4">
    <source>
        <dbReference type="EMBL" id="CCC66627.1"/>
    </source>
</evidence>
<dbReference type="InParanoid" id="G0V591"/>
<keyword evidence="5" id="KW-1185">Reference proteome</keyword>
<dbReference type="HOGENOM" id="CLU_136375_0_0_1"/>
<dbReference type="PANTHER" id="PTHR28532">
    <property type="entry name" value="GEO13458P1"/>
    <property type="match status" value="1"/>
</dbReference>
<reference key="2">
    <citation type="submission" date="2011-08" db="EMBL/GenBank/DDBJ databases">
        <title>Genome sequence of Naumovozyma castellii.</title>
        <authorList>
            <person name="Gordon J.L."/>
            <person name="Armisen D."/>
            <person name="Proux-Wera E."/>
            <person name="OhEigeartaigh S.S."/>
            <person name="Byrne K.P."/>
            <person name="Wolfe K.H."/>
        </authorList>
    </citation>
    <scope>NUCLEOTIDE SEQUENCE</scope>
    <source>
        <strain>Type strain:CBS 4309</strain>
    </source>
</reference>
<organism evidence="4 5">
    <name type="scientific">Naumovozyma castellii</name>
    <name type="common">Yeast</name>
    <name type="synonym">Saccharomyces castellii</name>
    <dbReference type="NCBI Taxonomy" id="27288"/>
    <lineage>
        <taxon>Eukaryota</taxon>
        <taxon>Fungi</taxon>
        <taxon>Dikarya</taxon>
        <taxon>Ascomycota</taxon>
        <taxon>Saccharomycotina</taxon>
        <taxon>Saccharomycetes</taxon>
        <taxon>Saccharomycetales</taxon>
        <taxon>Saccharomycetaceae</taxon>
        <taxon>Naumovozyma</taxon>
    </lineage>
</organism>
<dbReference type="InterPro" id="IPR052436">
    <property type="entry name" value="LTO1_adapter"/>
</dbReference>
<dbReference type="FunCoup" id="G0V591">
    <property type="interactions" value="35"/>
</dbReference>
<reference evidence="5" key="1">
    <citation type="journal article" date="2011" name="Proc. Natl. Acad. Sci. U.S.A.">
        <title>Evolutionary erosion of yeast sex chromosomes by mating-type switching accidents.</title>
        <authorList>
            <person name="Gordon J.L."/>
            <person name="Armisen D."/>
            <person name="Proux-Wera E."/>
            <person name="Oheigeartaigh S.S."/>
            <person name="Byrne K.P."/>
            <person name="Wolfe K.H."/>
        </authorList>
    </citation>
    <scope>NUCLEOTIDE SEQUENCE [LARGE SCALE GENOMIC DNA]</scope>
    <source>
        <strain evidence="5">ATCC 76901 / BCRC 22586 / CBS 4309 / NBRC 1992 / NRRL Y-12630</strain>
    </source>
</reference>
<feature type="domain" description="Essential protein Yae1 N-terminal" evidence="3">
    <location>
        <begin position="18"/>
        <end position="56"/>
    </location>
</feature>
<keyword evidence="2" id="KW-0175">Coiled coil</keyword>
<feature type="coiled-coil region" evidence="2">
    <location>
        <begin position="59"/>
        <end position="105"/>
    </location>
</feature>
<evidence type="ECO:0000313" key="5">
    <source>
        <dbReference type="Proteomes" id="UP000001640"/>
    </source>
</evidence>
<dbReference type="RefSeq" id="XP_003673018.1">
    <property type="nucleotide sequence ID" value="XM_003672970.1"/>
</dbReference>
<evidence type="ECO:0000256" key="2">
    <source>
        <dbReference type="SAM" id="Coils"/>
    </source>
</evidence>